<dbReference type="Proteomes" id="UP000054423">
    <property type="component" value="Unassembled WGS sequence"/>
</dbReference>
<sequence length="53" mass="5656">SANTNYTQISFVVCDLSPPPAQTTGKKHHSNVWILNVKRVSPSTTGGCLGSKK</sequence>
<dbReference type="EMBL" id="KI677677">
    <property type="protein sequence ID" value="ETM01561.1"/>
    <property type="molecule type" value="Genomic_DNA"/>
</dbReference>
<evidence type="ECO:0000313" key="2">
    <source>
        <dbReference type="EMBL" id="ETM54781.1"/>
    </source>
</evidence>
<name>W2P1W6_PHYNI</name>
<organism evidence="2">
    <name type="scientific">Phytophthora nicotianae</name>
    <name type="common">Potato buckeye rot agent</name>
    <name type="synonym">Phytophthora parasitica</name>
    <dbReference type="NCBI Taxonomy" id="4792"/>
    <lineage>
        <taxon>Eukaryota</taxon>
        <taxon>Sar</taxon>
        <taxon>Stramenopiles</taxon>
        <taxon>Oomycota</taxon>
        <taxon>Peronosporomycetes</taxon>
        <taxon>Peronosporales</taxon>
        <taxon>Peronosporaceae</taxon>
        <taxon>Phytophthora</taxon>
    </lineage>
</organism>
<feature type="non-terminal residue" evidence="2">
    <location>
        <position position="1"/>
    </location>
</feature>
<protein>
    <submittedName>
        <fullName evidence="2">Uncharacterized protein</fullName>
    </submittedName>
</protein>
<reference evidence="1" key="1">
    <citation type="submission" date="2013-11" db="EMBL/GenBank/DDBJ databases">
        <title>The Genome Sequence of Phytophthora parasitica CHvinca01.</title>
        <authorList>
            <consortium name="The Broad Institute Genomics Platform"/>
            <person name="Russ C."/>
            <person name="Tyler B."/>
            <person name="Panabieres F."/>
            <person name="Shan W."/>
            <person name="Tripathy S."/>
            <person name="Grunwald N."/>
            <person name="Machado M."/>
            <person name="Johnson C.S."/>
            <person name="Arredondo F."/>
            <person name="Hong C."/>
            <person name="Coffey M."/>
            <person name="Young S.K."/>
            <person name="Zeng Q."/>
            <person name="Gargeya S."/>
            <person name="Fitzgerald M."/>
            <person name="Abouelleil A."/>
            <person name="Alvarado L."/>
            <person name="Chapman S.B."/>
            <person name="Gainer-Dewar J."/>
            <person name="Goldberg J."/>
            <person name="Griggs A."/>
            <person name="Gujja S."/>
            <person name="Hansen M."/>
            <person name="Howarth C."/>
            <person name="Imamovic A."/>
            <person name="Ireland A."/>
            <person name="Larimer J."/>
            <person name="McCowan C."/>
            <person name="Murphy C."/>
            <person name="Pearson M."/>
            <person name="Poon T.W."/>
            <person name="Priest M."/>
            <person name="Roberts A."/>
            <person name="Saif S."/>
            <person name="Shea T."/>
            <person name="Sykes S."/>
            <person name="Wortman J."/>
            <person name="Nusbaum C."/>
            <person name="Birren B."/>
        </authorList>
    </citation>
    <scope>NUCLEOTIDE SEQUENCE [LARGE SCALE GENOMIC DNA]</scope>
    <source>
        <strain evidence="1">CHvinca01</strain>
    </source>
</reference>
<dbReference type="AlphaFoldDB" id="W2P1W6"/>
<dbReference type="EMBL" id="KI690913">
    <property type="protein sequence ID" value="ETM54781.1"/>
    <property type="molecule type" value="Genomic_DNA"/>
</dbReference>
<gene>
    <name evidence="2" type="ORF">L914_01935</name>
    <name evidence="1" type="ORF">L917_01871</name>
</gene>
<accession>W2P1W6</accession>
<proteinExistence type="predicted"/>
<dbReference type="Proteomes" id="UP000054532">
    <property type="component" value="Unassembled WGS sequence"/>
</dbReference>
<reference evidence="2" key="2">
    <citation type="submission" date="2013-11" db="EMBL/GenBank/DDBJ databases">
        <title>The Genome Sequence of Phytophthora parasitica IAC_01/95.</title>
        <authorList>
            <consortium name="The Broad Institute Genomics Platform"/>
            <person name="Russ C."/>
            <person name="Tyler B."/>
            <person name="Panabieres F."/>
            <person name="Shan W."/>
            <person name="Tripathy S."/>
            <person name="Grunwald N."/>
            <person name="Machado M."/>
            <person name="Johnson C.S."/>
            <person name="Arredondo F."/>
            <person name="Hong C."/>
            <person name="Coffey M."/>
            <person name="Young S.K."/>
            <person name="Zeng Q."/>
            <person name="Gargeya S."/>
            <person name="Fitzgerald M."/>
            <person name="Abouelleil A."/>
            <person name="Alvarado L."/>
            <person name="Chapman S.B."/>
            <person name="Gainer-Dewar J."/>
            <person name="Goldberg J."/>
            <person name="Griggs A."/>
            <person name="Gujja S."/>
            <person name="Hansen M."/>
            <person name="Howarth C."/>
            <person name="Imamovic A."/>
            <person name="Ireland A."/>
            <person name="Larimer J."/>
            <person name="McCowan C."/>
            <person name="Murphy C."/>
            <person name="Pearson M."/>
            <person name="Poon T.W."/>
            <person name="Priest M."/>
            <person name="Roberts A."/>
            <person name="Saif S."/>
            <person name="Shea T."/>
            <person name="Sykes S."/>
            <person name="Wortman J."/>
            <person name="Nusbaum C."/>
            <person name="Birren B."/>
        </authorList>
    </citation>
    <scope>NUCLEOTIDE SEQUENCE [LARGE SCALE GENOMIC DNA]</scope>
    <source>
        <strain evidence="2">IAC_01/95</strain>
    </source>
</reference>
<evidence type="ECO:0000313" key="1">
    <source>
        <dbReference type="EMBL" id="ETM01561.1"/>
    </source>
</evidence>